<organism evidence="1 2">
    <name type="scientific">Sesamum alatum</name>
    <dbReference type="NCBI Taxonomy" id="300844"/>
    <lineage>
        <taxon>Eukaryota</taxon>
        <taxon>Viridiplantae</taxon>
        <taxon>Streptophyta</taxon>
        <taxon>Embryophyta</taxon>
        <taxon>Tracheophyta</taxon>
        <taxon>Spermatophyta</taxon>
        <taxon>Magnoliopsida</taxon>
        <taxon>eudicotyledons</taxon>
        <taxon>Gunneridae</taxon>
        <taxon>Pentapetalae</taxon>
        <taxon>asterids</taxon>
        <taxon>lamiids</taxon>
        <taxon>Lamiales</taxon>
        <taxon>Pedaliaceae</taxon>
        <taxon>Sesamum</taxon>
    </lineage>
</organism>
<keyword evidence="2" id="KW-1185">Reference proteome</keyword>
<gene>
    <name evidence="1" type="ORF">Salat_2980000</name>
</gene>
<comment type="caution">
    <text evidence="1">The sequence shown here is derived from an EMBL/GenBank/DDBJ whole genome shotgun (WGS) entry which is preliminary data.</text>
</comment>
<name>A0AAE1XIC1_9LAMI</name>
<proteinExistence type="predicted"/>
<evidence type="ECO:0000313" key="1">
    <source>
        <dbReference type="EMBL" id="KAK4412284.1"/>
    </source>
</evidence>
<reference evidence="1" key="1">
    <citation type="submission" date="2020-06" db="EMBL/GenBank/DDBJ databases">
        <authorList>
            <person name="Li T."/>
            <person name="Hu X."/>
            <person name="Zhang T."/>
            <person name="Song X."/>
            <person name="Zhang H."/>
            <person name="Dai N."/>
            <person name="Sheng W."/>
            <person name="Hou X."/>
            <person name="Wei L."/>
        </authorList>
    </citation>
    <scope>NUCLEOTIDE SEQUENCE</scope>
    <source>
        <strain evidence="1">3651</strain>
        <tissue evidence="1">Leaf</tissue>
    </source>
</reference>
<sequence>MSYTVLGKRSMRATLSMPEAFTGIRIFFSMYKSNPGPFYLTNSFPEANKNREHLEASLCYDQLSKKGFDEYTRLDDKESCLWKEIAFGTLSLSLDRTTGLRRVHHFGIARKAEVGGGEWLAFSHISSKIHRIRIDELEL</sequence>
<evidence type="ECO:0000313" key="2">
    <source>
        <dbReference type="Proteomes" id="UP001293254"/>
    </source>
</evidence>
<dbReference type="Proteomes" id="UP001293254">
    <property type="component" value="Unassembled WGS sequence"/>
</dbReference>
<accession>A0AAE1XIC1</accession>
<dbReference type="AlphaFoldDB" id="A0AAE1XIC1"/>
<dbReference type="EMBL" id="JACGWO010000015">
    <property type="protein sequence ID" value="KAK4412284.1"/>
    <property type="molecule type" value="Genomic_DNA"/>
</dbReference>
<reference evidence="1" key="2">
    <citation type="journal article" date="2024" name="Plant">
        <title>Genomic evolution and insights into agronomic trait innovations of Sesamum species.</title>
        <authorList>
            <person name="Miao H."/>
            <person name="Wang L."/>
            <person name="Qu L."/>
            <person name="Liu H."/>
            <person name="Sun Y."/>
            <person name="Le M."/>
            <person name="Wang Q."/>
            <person name="Wei S."/>
            <person name="Zheng Y."/>
            <person name="Lin W."/>
            <person name="Duan Y."/>
            <person name="Cao H."/>
            <person name="Xiong S."/>
            <person name="Wang X."/>
            <person name="Wei L."/>
            <person name="Li C."/>
            <person name="Ma Q."/>
            <person name="Ju M."/>
            <person name="Zhao R."/>
            <person name="Li G."/>
            <person name="Mu C."/>
            <person name="Tian Q."/>
            <person name="Mei H."/>
            <person name="Zhang T."/>
            <person name="Gao T."/>
            <person name="Zhang H."/>
        </authorList>
    </citation>
    <scope>NUCLEOTIDE SEQUENCE</scope>
    <source>
        <strain evidence="1">3651</strain>
    </source>
</reference>
<protein>
    <submittedName>
        <fullName evidence="1">Uncharacterized protein</fullName>
    </submittedName>
</protein>